<dbReference type="InterPro" id="IPR007374">
    <property type="entry name" value="ASCH_domain"/>
</dbReference>
<evidence type="ECO:0000259" key="1">
    <source>
        <dbReference type="Pfam" id="PF04266"/>
    </source>
</evidence>
<sequence>MILQEKIKNTSLLNKELSNEEVKSIVEPARESVNAKTALFSIRPEYVEKIFNGTKKFEYRKQPNRIPISKILIYETAPIMKIVGEAEVEKVLVDTPEVIWEKTKEYPGINKKFYDQYFRKRDTAVAYQLKNVIKFDIPKELSDFGIKRAPQSFCYLP</sequence>
<dbReference type="Proteomes" id="UP000095598">
    <property type="component" value="Unassembled WGS sequence"/>
</dbReference>
<dbReference type="Pfam" id="PF04266">
    <property type="entry name" value="ASCH"/>
    <property type="match status" value="1"/>
</dbReference>
<evidence type="ECO:0000313" key="2">
    <source>
        <dbReference type="EMBL" id="CUN00209.1"/>
    </source>
</evidence>
<protein>
    <submittedName>
        <fullName evidence="2">50S ribosomal protein L22/uncharacterized domain fusion protein</fullName>
    </submittedName>
</protein>
<dbReference type="InterPro" id="IPR015947">
    <property type="entry name" value="PUA-like_sf"/>
</dbReference>
<keyword evidence="2" id="KW-0687">Ribonucleoprotein</keyword>
<organism evidence="2 3">
    <name type="scientific">Anaerostipes hadrus</name>
    <dbReference type="NCBI Taxonomy" id="649756"/>
    <lineage>
        <taxon>Bacteria</taxon>
        <taxon>Bacillati</taxon>
        <taxon>Bacillota</taxon>
        <taxon>Clostridia</taxon>
        <taxon>Lachnospirales</taxon>
        <taxon>Lachnospiraceae</taxon>
        <taxon>Anaerostipes</taxon>
    </lineage>
</organism>
<proteinExistence type="predicted"/>
<dbReference type="Gene3D" id="2.30.130.30">
    <property type="entry name" value="Hypothetical protein"/>
    <property type="match status" value="1"/>
</dbReference>
<feature type="domain" description="ASCH" evidence="1">
    <location>
        <begin position="41"/>
        <end position="128"/>
    </location>
</feature>
<dbReference type="AlphaFoldDB" id="A0A173TDJ3"/>
<dbReference type="GO" id="GO:0005840">
    <property type="term" value="C:ribosome"/>
    <property type="evidence" value="ECO:0007669"/>
    <property type="project" value="UniProtKB-KW"/>
</dbReference>
<gene>
    <name evidence="2" type="ORF">ERS852425_01983</name>
</gene>
<dbReference type="RefSeq" id="WP_021842053.1">
    <property type="nucleotide sequence ID" value="NZ_CYXT01000014.1"/>
</dbReference>
<evidence type="ECO:0000313" key="3">
    <source>
        <dbReference type="Proteomes" id="UP000095598"/>
    </source>
</evidence>
<reference evidence="2 3" key="1">
    <citation type="submission" date="2015-09" db="EMBL/GenBank/DDBJ databases">
        <authorList>
            <consortium name="Pathogen Informatics"/>
        </authorList>
    </citation>
    <scope>NUCLEOTIDE SEQUENCE [LARGE SCALE GENOMIC DNA]</scope>
    <source>
        <strain evidence="2 3">2789STDY5608868</strain>
    </source>
</reference>
<accession>A0A173TDJ3</accession>
<keyword evidence="2" id="KW-0689">Ribosomal protein</keyword>
<name>A0A173TDJ3_ANAHA</name>
<dbReference type="EMBL" id="CYXT01000014">
    <property type="protein sequence ID" value="CUN00209.1"/>
    <property type="molecule type" value="Genomic_DNA"/>
</dbReference>
<dbReference type="SUPFAM" id="SSF88697">
    <property type="entry name" value="PUA domain-like"/>
    <property type="match status" value="1"/>
</dbReference>